<name>A0A1W2H8G0_9BACT</name>
<dbReference type="STRING" id="758820.SAMN00777080_3736"/>
<evidence type="ECO:0000313" key="1">
    <source>
        <dbReference type="EMBL" id="SMD45094.1"/>
    </source>
</evidence>
<accession>A0A1W2H8G0</accession>
<evidence type="ECO:0000313" key="2">
    <source>
        <dbReference type="Proteomes" id="UP000192333"/>
    </source>
</evidence>
<protein>
    <submittedName>
        <fullName evidence="1">Uncharacterized protein</fullName>
    </submittedName>
</protein>
<dbReference type="OrthoDB" id="981332at2"/>
<reference evidence="2" key="1">
    <citation type="submission" date="2017-04" db="EMBL/GenBank/DDBJ databases">
        <authorList>
            <person name="Varghese N."/>
            <person name="Submissions S."/>
        </authorList>
    </citation>
    <scope>NUCLEOTIDE SEQUENCE [LARGE SCALE GENOMIC DNA]</scope>
    <source>
        <strain evidence="2">DSM 16537</strain>
    </source>
</reference>
<organism evidence="1 2">
    <name type="scientific">Aquiflexum balticum DSM 16537</name>
    <dbReference type="NCBI Taxonomy" id="758820"/>
    <lineage>
        <taxon>Bacteria</taxon>
        <taxon>Pseudomonadati</taxon>
        <taxon>Bacteroidota</taxon>
        <taxon>Cytophagia</taxon>
        <taxon>Cytophagales</taxon>
        <taxon>Cyclobacteriaceae</taxon>
        <taxon>Aquiflexum</taxon>
    </lineage>
</organism>
<keyword evidence="2" id="KW-1185">Reference proteome</keyword>
<dbReference type="EMBL" id="LT838813">
    <property type="protein sequence ID" value="SMD45094.1"/>
    <property type="molecule type" value="Genomic_DNA"/>
</dbReference>
<dbReference type="AlphaFoldDB" id="A0A1W2H8G0"/>
<proteinExistence type="predicted"/>
<sequence>MYKNPLLAIGLLFIVMQLVSCSGKVELANVDLENWKNDRNGCLGLRLTDLEDFREVKNDLLGKNNQALIKTFGRPDKVELADRSQTFFIYFLEPGPECPNPEKTKDPLKAIFRLNAYSRVSEVTISTLEPGRLK</sequence>
<dbReference type="Proteomes" id="UP000192333">
    <property type="component" value="Chromosome I"/>
</dbReference>
<gene>
    <name evidence="1" type="ORF">SAMN00777080_3736</name>
</gene>
<dbReference type="RefSeq" id="WP_084121848.1">
    <property type="nucleotide sequence ID" value="NZ_LT838813.1"/>
</dbReference>